<feature type="chain" id="PRO_5038081718" evidence="1">
    <location>
        <begin position="23"/>
        <end position="451"/>
    </location>
</feature>
<evidence type="ECO:0000313" key="2">
    <source>
        <dbReference type="Proteomes" id="UP000694843"/>
    </source>
</evidence>
<reference evidence="3" key="1">
    <citation type="submission" date="2025-08" db="UniProtKB">
        <authorList>
            <consortium name="RefSeq"/>
        </authorList>
    </citation>
    <scope>IDENTIFICATION</scope>
    <source>
        <tissue evidence="3">Whole organism</tissue>
    </source>
</reference>
<evidence type="ECO:0000313" key="3">
    <source>
        <dbReference type="RefSeq" id="XP_018017952.2"/>
    </source>
</evidence>
<organism evidence="2 3">
    <name type="scientific">Hyalella azteca</name>
    <name type="common">Amphipod</name>
    <dbReference type="NCBI Taxonomy" id="294128"/>
    <lineage>
        <taxon>Eukaryota</taxon>
        <taxon>Metazoa</taxon>
        <taxon>Ecdysozoa</taxon>
        <taxon>Arthropoda</taxon>
        <taxon>Crustacea</taxon>
        <taxon>Multicrustacea</taxon>
        <taxon>Malacostraca</taxon>
        <taxon>Eumalacostraca</taxon>
        <taxon>Peracarida</taxon>
        <taxon>Amphipoda</taxon>
        <taxon>Senticaudata</taxon>
        <taxon>Talitrida</taxon>
        <taxon>Talitroidea</taxon>
        <taxon>Hyalellidae</taxon>
        <taxon>Hyalella</taxon>
    </lineage>
</organism>
<keyword evidence="1" id="KW-0732">Signal</keyword>
<sequence length="451" mass="48390">MAKLLPLILAGILTTLLHEAQASLPPGPAVDVLVTPKGSMASCKKTKRSVVFQSIKSKKGIVYNRAYTHPEILKCFISSQPSAVTFRDCVNAAAVAGHSTLSFNGTTCSTYNATVPSHACADQKAAAANYIAIYQANPPLVKPNFAGNFKVLTVAANLTASTNNNFDVTWTANDGGCNYPGFFVSFSGQEKYVETTSSQTTIENVPGCSANVTVSFGLPTGEKFGTTAQTVATTKPAPQNSWPFNVVPGYTMEANFFPNKTIIITYDASPGCGSFTKFKIEIGIKYTETGRRGPELNFPISEPKGTIEIDTADVPEICLTSYLVITYTQMTDGERHYDMYQLNLPLNGLGEANLYPYHQIGLNDVVFNWPTDLTPYDICGVLSGTNLTIKKQDDGSTFTAPISDGRITLPNMANIVQADVDVQVDSLGIKLATISVSLTSPQSNSVSLFLN</sequence>
<dbReference type="RefSeq" id="XP_018017952.2">
    <property type="nucleotide sequence ID" value="XM_018162463.2"/>
</dbReference>
<gene>
    <name evidence="3" type="primary">LOC108674505</name>
</gene>
<dbReference type="KEGG" id="hazt:108674505"/>
<name>A0A8B7NW46_HYAAZ</name>
<keyword evidence="2" id="KW-1185">Reference proteome</keyword>
<proteinExistence type="predicted"/>
<accession>A0A8B7NW46</accession>
<feature type="signal peptide" evidence="1">
    <location>
        <begin position="1"/>
        <end position="22"/>
    </location>
</feature>
<dbReference type="GeneID" id="108674505"/>
<dbReference type="AlphaFoldDB" id="A0A8B7NW46"/>
<dbReference type="Proteomes" id="UP000694843">
    <property type="component" value="Unplaced"/>
</dbReference>
<evidence type="ECO:0000256" key="1">
    <source>
        <dbReference type="SAM" id="SignalP"/>
    </source>
</evidence>
<protein>
    <submittedName>
        <fullName evidence="3">Uncharacterized protein LOC108674505 isoform X1</fullName>
    </submittedName>
</protein>